<keyword evidence="7 12" id="KW-0378">Hydrolase</keyword>
<dbReference type="GO" id="GO:0004556">
    <property type="term" value="F:alpha-amylase activity"/>
    <property type="evidence" value="ECO:0007669"/>
    <property type="project" value="UniProtKB-UniRule"/>
</dbReference>
<feature type="domain" description="CBM20" evidence="15">
    <location>
        <begin position="602"/>
        <end position="702"/>
    </location>
</feature>
<dbReference type="CDD" id="cd11317">
    <property type="entry name" value="AmyAc_bac_euk_AmyA"/>
    <property type="match status" value="1"/>
</dbReference>
<dbReference type="InterPro" id="IPR002044">
    <property type="entry name" value="CBM20"/>
</dbReference>
<dbReference type="KEGG" id="arev:RVR_6636"/>
<evidence type="ECO:0000313" key="17">
    <source>
        <dbReference type="Proteomes" id="UP000595703"/>
    </source>
</evidence>
<feature type="domain" description="CBM20" evidence="15">
    <location>
        <begin position="499"/>
        <end position="599"/>
    </location>
</feature>
<feature type="region of interest" description="Disordered" evidence="13">
    <location>
        <begin position="683"/>
        <end position="702"/>
    </location>
</feature>
<dbReference type="FunFam" id="2.60.40.10:FF:000552">
    <property type="entry name" value="Related to glucoamylase"/>
    <property type="match status" value="1"/>
</dbReference>
<evidence type="ECO:0000256" key="10">
    <source>
        <dbReference type="ARBA" id="ARBA00023295"/>
    </source>
</evidence>
<feature type="signal peptide" evidence="14">
    <location>
        <begin position="1"/>
        <end position="17"/>
    </location>
</feature>
<dbReference type="CDD" id="cd05808">
    <property type="entry name" value="CBM20_alpha_amylase"/>
    <property type="match status" value="1"/>
</dbReference>
<keyword evidence="17" id="KW-1185">Reference proteome</keyword>
<dbReference type="InterPro" id="IPR006047">
    <property type="entry name" value="GH13_cat_dom"/>
</dbReference>
<reference evidence="16 17" key="3">
    <citation type="journal article" date="2011" name="Nat. Chem. Biol.">
        <title>Reveromycin A biosynthesis uses RevG and RevJ for stereospecific spiroacetal formation.</title>
        <authorList>
            <person name="Takahashi S."/>
            <person name="Toyoda A."/>
            <person name="Sekiyama Y."/>
            <person name="Takagi H."/>
            <person name="Nogawa T."/>
            <person name="Uramoto M."/>
            <person name="Suzuki R."/>
            <person name="Koshino H."/>
            <person name="Kumano T."/>
            <person name="Panthee S."/>
            <person name="Dairi T."/>
            <person name="Ishikawa J."/>
            <person name="Ikeda H."/>
            <person name="Sakaki Y."/>
            <person name="Osada H."/>
        </authorList>
    </citation>
    <scope>NUCLEOTIDE SEQUENCE [LARGE SCALE GENOMIC DNA]</scope>
    <source>
        <strain evidence="16 17">SN-593</strain>
    </source>
</reference>
<comment type="cofactor">
    <cofactor evidence="2">
        <name>Ca(2+)</name>
        <dbReference type="ChEBI" id="CHEBI:29108"/>
    </cofactor>
</comment>
<evidence type="ECO:0000256" key="8">
    <source>
        <dbReference type="ARBA" id="ARBA00022837"/>
    </source>
</evidence>
<protein>
    <recommendedName>
        <fullName evidence="5 12">Alpha-amylase</fullName>
        <ecNumber evidence="4 12">3.2.1.1</ecNumber>
    </recommendedName>
</protein>
<dbReference type="InterPro" id="IPR013784">
    <property type="entry name" value="Carb-bd-like_fold"/>
</dbReference>
<evidence type="ECO:0000256" key="2">
    <source>
        <dbReference type="ARBA" id="ARBA00001913"/>
    </source>
</evidence>
<name>A0A7U3UW27_9ACTN</name>
<dbReference type="GO" id="GO:2001070">
    <property type="term" value="F:starch binding"/>
    <property type="evidence" value="ECO:0007669"/>
    <property type="project" value="InterPro"/>
</dbReference>
<dbReference type="Gene3D" id="3.20.20.80">
    <property type="entry name" value="Glycosidases"/>
    <property type="match status" value="1"/>
</dbReference>
<feature type="chain" id="PRO_5032931863" description="Alpha-amylase" evidence="14">
    <location>
        <begin position="18"/>
        <end position="702"/>
    </location>
</feature>
<dbReference type="EC" id="3.2.1.1" evidence="4 12"/>
<dbReference type="EMBL" id="AP018365">
    <property type="protein sequence ID" value="BBA99839.1"/>
    <property type="molecule type" value="Genomic_DNA"/>
</dbReference>
<dbReference type="Pfam" id="PF00686">
    <property type="entry name" value="CBM_20"/>
    <property type="match status" value="2"/>
</dbReference>
<evidence type="ECO:0000256" key="11">
    <source>
        <dbReference type="RuleBase" id="RU003615"/>
    </source>
</evidence>
<dbReference type="PRINTS" id="PR00110">
    <property type="entry name" value="ALPHAAMYLASE"/>
</dbReference>
<comment type="similarity">
    <text evidence="3 11">Belongs to the glycosyl hydrolase 13 family.</text>
</comment>
<dbReference type="SUPFAM" id="SSF49452">
    <property type="entry name" value="Starch-binding domain-like"/>
    <property type="match status" value="2"/>
</dbReference>
<evidence type="ECO:0000256" key="1">
    <source>
        <dbReference type="ARBA" id="ARBA00000548"/>
    </source>
</evidence>
<evidence type="ECO:0000313" key="16">
    <source>
        <dbReference type="EMBL" id="BBA99839.1"/>
    </source>
</evidence>
<dbReference type="Proteomes" id="UP000595703">
    <property type="component" value="Chromosome"/>
</dbReference>
<keyword evidence="9 12" id="KW-0119">Carbohydrate metabolism</keyword>
<dbReference type="GO" id="GO:0005975">
    <property type="term" value="P:carbohydrate metabolic process"/>
    <property type="evidence" value="ECO:0007669"/>
    <property type="project" value="InterPro"/>
</dbReference>
<dbReference type="InterPro" id="IPR013783">
    <property type="entry name" value="Ig-like_fold"/>
</dbReference>
<reference evidence="16 17" key="4">
    <citation type="journal article" date="2020" name="Sci. Rep.">
        <title>beta-carboline chemical signals induce reveromycin production through a LuxR family regulator in Streptomyces sp. SN-593.</title>
        <authorList>
            <person name="Panthee S."/>
            <person name="Kito N."/>
            <person name="Hayashi T."/>
            <person name="Shimizu T."/>
            <person name="Ishikawa J."/>
            <person name="Hamamoto H."/>
            <person name="Osada H."/>
            <person name="Takahashi S."/>
        </authorList>
    </citation>
    <scope>NUCLEOTIDE SEQUENCE [LARGE SCALE GENOMIC DNA]</scope>
    <source>
        <strain evidence="16 17">SN-593</strain>
    </source>
</reference>
<evidence type="ECO:0000256" key="7">
    <source>
        <dbReference type="ARBA" id="ARBA00022801"/>
    </source>
</evidence>
<evidence type="ECO:0000256" key="9">
    <source>
        <dbReference type="ARBA" id="ARBA00023277"/>
    </source>
</evidence>
<dbReference type="InterPro" id="IPR031319">
    <property type="entry name" value="A-amylase_C"/>
</dbReference>
<keyword evidence="8" id="KW-0106">Calcium</keyword>
<dbReference type="InterPro" id="IPR013780">
    <property type="entry name" value="Glyco_hydro_b"/>
</dbReference>
<evidence type="ECO:0000256" key="13">
    <source>
        <dbReference type="SAM" id="MobiDB-lite"/>
    </source>
</evidence>
<dbReference type="SUPFAM" id="SSF51445">
    <property type="entry name" value="(Trans)glycosidases"/>
    <property type="match status" value="1"/>
</dbReference>
<dbReference type="SMART" id="SM01065">
    <property type="entry name" value="CBM_2"/>
    <property type="match status" value="2"/>
</dbReference>
<keyword evidence="10 12" id="KW-0326">Glycosidase</keyword>
<evidence type="ECO:0000256" key="6">
    <source>
        <dbReference type="ARBA" id="ARBA00022723"/>
    </source>
</evidence>
<dbReference type="InterPro" id="IPR017853">
    <property type="entry name" value="GH"/>
</dbReference>
<evidence type="ECO:0000256" key="14">
    <source>
        <dbReference type="SAM" id="SignalP"/>
    </source>
</evidence>
<dbReference type="AlphaFoldDB" id="A0A7U3UW27"/>
<dbReference type="InterPro" id="IPR006046">
    <property type="entry name" value="Alpha_amylase"/>
</dbReference>
<sequence length="702" mass="72804">MAGAVVPLAAVQPAAHAGPAATAAASGGNGGDVTANLFMWNWPSVADECTTELGPKGYGSVLVSPPEDSIRLAGAHPWWEIYQPVGYDLDSRMGTEAQFRSMVTACHAAGVKVYADAVINHMSGNDQSSKDSYGGDGFDVGSKSYGQVPYTASDFHTSPANCPNSDLAIDDWNSQTQVQECDLSNLADLYTETDDVRGKIAGYLGKLIGYGVDGFRVDAAKHINQSDLANIESRLPDTQWGARPYVLQEIALGGSGNLAPSAFESNGSVIGFDYANAMKSQFQGNIANLKTFGQSWGLEPSDKDGAMVTNHDTERNGSTLNYKNGSQYTLATEFMLAWGYGAPTVYSGFAFNGSDDSPPADGNGLVTDTDCTSGAWVCTDRVRGIANMVGWHNAAQGQQVANWWDNGANAIAFSRGDRAWIGIDNGDSAVTGTFSTGLAAGTYCDVVHADPTSDGGCTGATVTVGADGRAAVTVPAHDSVALYRAGTSTTTPPTSPPTGPPAGTVAETFHETEAAPSGRQVYLVGSVPALGGWDTGQAIPLDSTDGTHWSGTVDLPANTSFEYKYILKDASGNVTWEPGDNHTADTGGAGGSLDDTWGVRSGGGSGQVAVAFHEAESAPAGQKVYVAGSVPALGSWDTGQAVALSSADQAHWSGTVDLPANTSFEYKYILKDASGNVTWESGANRTAGTGSSATLTLDDTWK</sequence>
<gene>
    <name evidence="16" type="ORF">RVR_6636</name>
</gene>
<dbReference type="Gene3D" id="2.60.40.1180">
    <property type="entry name" value="Golgi alpha-mannosidase II"/>
    <property type="match status" value="1"/>
</dbReference>
<reference evidence="16 17" key="1">
    <citation type="journal article" date="2010" name="J. Bacteriol.">
        <title>Biochemical characterization of a novel indole prenyltransferase from Streptomyces sp. SN-593.</title>
        <authorList>
            <person name="Takahashi S."/>
            <person name="Takagi H."/>
            <person name="Toyoda A."/>
            <person name="Uramoto M."/>
            <person name="Nogawa T."/>
            <person name="Ueki M."/>
            <person name="Sakaki Y."/>
            <person name="Osada H."/>
        </authorList>
    </citation>
    <scope>NUCLEOTIDE SEQUENCE [LARGE SCALE GENOMIC DNA]</scope>
    <source>
        <strain evidence="16 17">SN-593</strain>
    </source>
</reference>
<dbReference type="Gene3D" id="2.60.40.10">
    <property type="entry name" value="Immunoglobulins"/>
    <property type="match status" value="2"/>
</dbReference>
<dbReference type="InterPro" id="IPR006048">
    <property type="entry name" value="A-amylase/branching_C"/>
</dbReference>
<dbReference type="Pfam" id="PF00128">
    <property type="entry name" value="Alpha-amylase"/>
    <property type="match status" value="1"/>
</dbReference>
<reference evidence="16 17" key="2">
    <citation type="journal article" date="2011" name="J. Antibiot.">
        <title>Furaquinocins I and J: novel polyketide isoprenoid hybrid compounds from Streptomyces reveromyceticus SN-593.</title>
        <authorList>
            <person name="Panthee S."/>
            <person name="Takahashi S."/>
            <person name="Takagi H."/>
            <person name="Nogawa T."/>
            <person name="Oowada E."/>
            <person name="Uramoto M."/>
            <person name="Osada H."/>
        </authorList>
    </citation>
    <scope>NUCLEOTIDE SEQUENCE [LARGE SCALE GENOMIC DNA]</scope>
    <source>
        <strain evidence="16 17">SN-593</strain>
    </source>
</reference>
<dbReference type="SMART" id="SM00632">
    <property type="entry name" value="Aamy_C"/>
    <property type="match status" value="1"/>
</dbReference>
<organism evidence="16 17">
    <name type="scientific">Actinacidiphila reveromycinica</name>
    <dbReference type="NCBI Taxonomy" id="659352"/>
    <lineage>
        <taxon>Bacteria</taxon>
        <taxon>Bacillati</taxon>
        <taxon>Actinomycetota</taxon>
        <taxon>Actinomycetes</taxon>
        <taxon>Kitasatosporales</taxon>
        <taxon>Streptomycetaceae</taxon>
        <taxon>Actinacidiphila</taxon>
    </lineage>
</organism>
<dbReference type="Pfam" id="PF02806">
    <property type="entry name" value="Alpha-amylase_C"/>
    <property type="match status" value="1"/>
</dbReference>
<accession>A0A7U3UW27</accession>
<evidence type="ECO:0000256" key="12">
    <source>
        <dbReference type="RuleBase" id="RU361134"/>
    </source>
</evidence>
<dbReference type="GO" id="GO:0046872">
    <property type="term" value="F:metal ion binding"/>
    <property type="evidence" value="ECO:0007669"/>
    <property type="project" value="UniProtKB-KW"/>
</dbReference>
<dbReference type="PANTHER" id="PTHR43447">
    <property type="entry name" value="ALPHA-AMYLASE"/>
    <property type="match status" value="1"/>
</dbReference>
<evidence type="ECO:0000256" key="4">
    <source>
        <dbReference type="ARBA" id="ARBA00012595"/>
    </source>
</evidence>
<keyword evidence="14" id="KW-0732">Signal</keyword>
<dbReference type="PROSITE" id="PS51166">
    <property type="entry name" value="CBM20"/>
    <property type="match status" value="2"/>
</dbReference>
<comment type="catalytic activity">
    <reaction evidence="1 12">
        <text>Endohydrolysis of (1-&gt;4)-alpha-D-glucosidic linkages in polysaccharides containing three or more (1-&gt;4)-alpha-linked D-glucose units.</text>
        <dbReference type="EC" id="3.2.1.1"/>
    </reaction>
</comment>
<keyword evidence="6" id="KW-0479">Metal-binding</keyword>
<dbReference type="SMART" id="SM00642">
    <property type="entry name" value="Aamy"/>
    <property type="match status" value="1"/>
</dbReference>
<evidence type="ECO:0000259" key="15">
    <source>
        <dbReference type="PROSITE" id="PS51166"/>
    </source>
</evidence>
<dbReference type="SUPFAM" id="SSF51011">
    <property type="entry name" value="Glycosyl hydrolase domain"/>
    <property type="match status" value="1"/>
</dbReference>
<proteinExistence type="inferred from homology"/>
<evidence type="ECO:0000256" key="5">
    <source>
        <dbReference type="ARBA" id="ARBA00017303"/>
    </source>
</evidence>
<evidence type="ECO:0000256" key="3">
    <source>
        <dbReference type="ARBA" id="ARBA00008061"/>
    </source>
</evidence>